<organism evidence="3 4">
    <name type="scientific">Thermovirga lienii (strain ATCC BAA-1197 / DSM 17291 / Cas60314)</name>
    <dbReference type="NCBI Taxonomy" id="580340"/>
    <lineage>
        <taxon>Bacteria</taxon>
        <taxon>Thermotogati</taxon>
        <taxon>Synergistota</taxon>
        <taxon>Synergistia</taxon>
        <taxon>Synergistales</taxon>
        <taxon>Thermovirgaceae</taxon>
        <taxon>Thermovirga</taxon>
    </lineage>
</organism>
<keyword evidence="4" id="KW-1185">Reference proteome</keyword>
<dbReference type="EMBL" id="CP003096">
    <property type="protein sequence ID" value="AER66258.1"/>
    <property type="molecule type" value="Genomic_DNA"/>
</dbReference>
<gene>
    <name evidence="3" type="ordered locus">Tlie_0523</name>
</gene>
<feature type="transmembrane region" description="Helical" evidence="2">
    <location>
        <begin position="37"/>
        <end position="58"/>
    </location>
</feature>
<evidence type="ECO:0000313" key="4">
    <source>
        <dbReference type="Proteomes" id="UP000005868"/>
    </source>
</evidence>
<evidence type="ECO:0000256" key="2">
    <source>
        <dbReference type="SAM" id="Phobius"/>
    </source>
</evidence>
<evidence type="ECO:0000256" key="1">
    <source>
        <dbReference type="SAM" id="MobiDB-lite"/>
    </source>
</evidence>
<dbReference type="STRING" id="580340.Tlie_0523"/>
<keyword evidence="2" id="KW-0812">Transmembrane</keyword>
<name>G7V822_THELD</name>
<proteinExistence type="predicted"/>
<evidence type="ECO:0008006" key="5">
    <source>
        <dbReference type="Google" id="ProtNLM"/>
    </source>
</evidence>
<sequence>MGTGPWQNKIPQDLKGGPARGPKFFLPRRQRKRAFSLVELLLCIAMWSVLAGILLLSLDVGILTVKSEEAVVKPSVALRESKNIYRWLQKVMIKACIERRSFQVKYYSGYRDFIRIQWFDPLETETYRTEGRCWVAFESSKNLFYSYAPAWHTMTPAFTLKISNGQKNGQVVSRISVSPYCLVTLKEE</sequence>
<protein>
    <recommendedName>
        <fullName evidence="5">Prepilin-type N-terminal cleavage/methylation domain-containing protein</fullName>
    </recommendedName>
</protein>
<dbReference type="Proteomes" id="UP000005868">
    <property type="component" value="Chromosome"/>
</dbReference>
<keyword evidence="2" id="KW-0472">Membrane</keyword>
<dbReference type="HOGENOM" id="CLU_138976_0_0_0"/>
<reference evidence="3 4" key="2">
    <citation type="journal article" date="2012" name="Stand. Genomic Sci.">
        <title>Genome sequence of the moderately thermophilic, amino-acid-degrading and sulfur-reducing bacterium Thermovirga lienii type strain (Cas60314(T)).</title>
        <authorList>
            <person name="Goker M."/>
            <person name="Saunders E."/>
            <person name="Lapidus A."/>
            <person name="Nolan M."/>
            <person name="Lucas S."/>
            <person name="Hammon N."/>
            <person name="Deshpande S."/>
            <person name="Cheng J.F."/>
            <person name="Han C."/>
            <person name="Tapia R."/>
            <person name="Goodwin L.A."/>
            <person name="Pitluck S."/>
            <person name="Liolios K."/>
            <person name="Mavromatis K."/>
            <person name="Pagani I."/>
            <person name="Ivanova N."/>
            <person name="Mikhailova N."/>
            <person name="Pati A."/>
            <person name="Chen A."/>
            <person name="Palaniappan K."/>
            <person name="Land M."/>
            <person name="Chang Y.J."/>
            <person name="Jeffries C.D."/>
            <person name="Brambilla E.M."/>
            <person name="Rohde M."/>
            <person name="Spring S."/>
            <person name="Detter J.C."/>
            <person name="Woyke T."/>
            <person name="Bristow J."/>
            <person name="Eisen J.A."/>
            <person name="Markowitz V."/>
            <person name="Hugenholtz P."/>
            <person name="Kyrpides N.C."/>
            <person name="Klenk H.P."/>
        </authorList>
    </citation>
    <scope>NUCLEOTIDE SEQUENCE [LARGE SCALE GENOMIC DNA]</scope>
    <source>
        <strain evidence="4">ATCC BAA-1197 / DSM 17291 / Cas60314</strain>
    </source>
</reference>
<dbReference type="AlphaFoldDB" id="G7V822"/>
<accession>G7V822</accession>
<evidence type="ECO:0000313" key="3">
    <source>
        <dbReference type="EMBL" id="AER66258.1"/>
    </source>
</evidence>
<reference evidence="4" key="1">
    <citation type="submission" date="2011-10" db="EMBL/GenBank/DDBJ databases">
        <title>The complete genome of chromosome of Thermovirga lienii DSM 17291.</title>
        <authorList>
            <consortium name="US DOE Joint Genome Institute (JGI-PGF)"/>
            <person name="Lucas S."/>
            <person name="Copeland A."/>
            <person name="Lapidus A."/>
            <person name="Glavina del Rio T."/>
            <person name="Dalin E."/>
            <person name="Tice H."/>
            <person name="Bruce D."/>
            <person name="Goodwin L."/>
            <person name="Pitluck S."/>
            <person name="Peters L."/>
            <person name="Mikhailova N."/>
            <person name="Saunders E."/>
            <person name="Kyrpides N."/>
            <person name="Mavromatis K."/>
            <person name="Ivanova N."/>
            <person name="Last F.I."/>
            <person name="Brettin T."/>
            <person name="Detter J.C."/>
            <person name="Han C."/>
            <person name="Larimer F."/>
            <person name="Land M."/>
            <person name="Hauser L."/>
            <person name="Markowitz V."/>
            <person name="Cheng J.-F."/>
            <person name="Hugenholtz P."/>
            <person name="Woyke T."/>
            <person name="Wu D."/>
            <person name="Spring S."/>
            <person name="Schroeder M."/>
            <person name="Brambilla E.-M."/>
            <person name="Klenk H.-P."/>
            <person name="Eisen J.A."/>
        </authorList>
    </citation>
    <scope>NUCLEOTIDE SEQUENCE [LARGE SCALE GENOMIC DNA]</scope>
    <source>
        <strain evidence="4">ATCC BAA-1197 / DSM 17291 / Cas60314</strain>
    </source>
</reference>
<dbReference type="eggNOG" id="COG2165">
    <property type="taxonomic scope" value="Bacteria"/>
</dbReference>
<dbReference type="KEGG" id="tli:Tlie_0523"/>
<feature type="region of interest" description="Disordered" evidence="1">
    <location>
        <begin position="1"/>
        <end position="20"/>
    </location>
</feature>
<feature type="compositionally biased region" description="Polar residues" evidence="1">
    <location>
        <begin position="1"/>
        <end position="10"/>
    </location>
</feature>
<keyword evidence="2" id="KW-1133">Transmembrane helix</keyword>